<sequence length="86" mass="9249">MKREGDTRGVASTGDVAATTADVTTCPCGCPEREDEAHHPSDFLVTAEEYPEHPAAQAGYVGWVFCIHCGAWRADDDDAPDADWVP</sequence>
<name>A0A540WJ55_9BACT</name>
<keyword evidence="2" id="KW-1185">Reference proteome</keyword>
<dbReference type="AlphaFoldDB" id="A0A540WJ55"/>
<reference evidence="1 2" key="1">
    <citation type="submission" date="2019-06" db="EMBL/GenBank/DDBJ databases">
        <authorList>
            <person name="Livingstone P."/>
            <person name="Whitworth D."/>
        </authorList>
    </citation>
    <scope>NUCLEOTIDE SEQUENCE [LARGE SCALE GENOMIC DNA]</scope>
    <source>
        <strain evidence="1 2">AM401</strain>
    </source>
</reference>
<dbReference type="Proteomes" id="UP000315369">
    <property type="component" value="Unassembled WGS sequence"/>
</dbReference>
<dbReference type="OrthoDB" id="5522532at2"/>
<gene>
    <name evidence="1" type="ORF">FJV41_46665</name>
</gene>
<proteinExistence type="predicted"/>
<evidence type="ECO:0000313" key="1">
    <source>
        <dbReference type="EMBL" id="TQF09056.1"/>
    </source>
</evidence>
<organism evidence="1 2">
    <name type="scientific">Myxococcus llanfairpwllgwyngyllgogerychwyrndrobwllllantysiliogogogochensis</name>
    <dbReference type="NCBI Taxonomy" id="2590453"/>
    <lineage>
        <taxon>Bacteria</taxon>
        <taxon>Pseudomonadati</taxon>
        <taxon>Myxococcota</taxon>
        <taxon>Myxococcia</taxon>
        <taxon>Myxococcales</taxon>
        <taxon>Cystobacterineae</taxon>
        <taxon>Myxococcaceae</taxon>
        <taxon>Myxococcus</taxon>
    </lineage>
</organism>
<dbReference type="EMBL" id="VIFM01000398">
    <property type="protein sequence ID" value="TQF09056.1"/>
    <property type="molecule type" value="Genomic_DNA"/>
</dbReference>
<evidence type="ECO:0000313" key="2">
    <source>
        <dbReference type="Proteomes" id="UP000315369"/>
    </source>
</evidence>
<protein>
    <submittedName>
        <fullName evidence="1">Uncharacterized protein</fullName>
    </submittedName>
</protein>
<accession>A0A540WJ55</accession>
<comment type="caution">
    <text evidence="1">The sequence shown here is derived from an EMBL/GenBank/DDBJ whole genome shotgun (WGS) entry which is preliminary data.</text>
</comment>